<comment type="subcellular location">
    <subcellularLocation>
        <location evidence="1">Cytoplasmic vesicle</location>
        <location evidence="1">Clathrin-coated vesicle</location>
    </subcellularLocation>
    <subcellularLocation>
        <location evidence="2">Golgi apparatus</location>
    </subcellularLocation>
</comment>
<comment type="caution">
    <text evidence="7">The sequence shown here is derived from an EMBL/GenBank/DDBJ whole genome shotgun (WGS) entry which is preliminary data.</text>
</comment>
<evidence type="ECO:0000313" key="7">
    <source>
        <dbReference type="EMBL" id="KAK6921548.1"/>
    </source>
</evidence>
<gene>
    <name evidence="7" type="ORF">RJ641_012055</name>
</gene>
<dbReference type="SMART" id="SM00273">
    <property type="entry name" value="ENTH"/>
    <property type="match status" value="1"/>
</dbReference>
<dbReference type="GO" id="GO:0005905">
    <property type="term" value="C:clathrin-coated pit"/>
    <property type="evidence" value="ECO:0007669"/>
    <property type="project" value="TreeGrafter"/>
</dbReference>
<dbReference type="GO" id="GO:0072583">
    <property type="term" value="P:clathrin-dependent endocytosis"/>
    <property type="evidence" value="ECO:0007669"/>
    <property type="project" value="InterPro"/>
</dbReference>
<feature type="domain" description="ENTH" evidence="6">
    <location>
        <begin position="23"/>
        <end position="160"/>
    </location>
</feature>
<dbReference type="InterPro" id="IPR013809">
    <property type="entry name" value="ENTH"/>
</dbReference>
<dbReference type="AlphaFoldDB" id="A0AAN8UQX1"/>
<dbReference type="GO" id="GO:0005794">
    <property type="term" value="C:Golgi apparatus"/>
    <property type="evidence" value="ECO:0007669"/>
    <property type="project" value="UniProtKB-SubCell"/>
</dbReference>
<proteinExistence type="predicted"/>
<feature type="compositionally biased region" description="Low complexity" evidence="5">
    <location>
        <begin position="315"/>
        <end position="336"/>
    </location>
</feature>
<evidence type="ECO:0000256" key="4">
    <source>
        <dbReference type="ARBA" id="ARBA00023329"/>
    </source>
</evidence>
<dbReference type="InterPro" id="IPR011417">
    <property type="entry name" value="ANTH_dom"/>
</dbReference>
<dbReference type="PANTHER" id="PTHR22951:SF22">
    <property type="entry name" value="ENTH DOMAIN-CONTAINING PROTEIN"/>
    <property type="match status" value="1"/>
</dbReference>
<evidence type="ECO:0000256" key="2">
    <source>
        <dbReference type="ARBA" id="ARBA00004555"/>
    </source>
</evidence>
<sequence>MRRFWRVYSAMREQTTLTFAKIATMGGFGDIDCMVIKATSPDDLPLSDKYIHELQNIFSISPSSFRAFSLSFTCRFGKTHSWKVALKCLLLLHRLLRSTPNITPFHSELLWNRSNGLLSLYPCHFRDNSSSSDDFTLFIRSYARLLDEVLDCVLLENSRYLERDLVNINNEMSDTMSDTMKRVGNVLELLPQLQSLIDRVIDCRPRGVAARNFIVKSAMKQVIRDSFLCYTTFRKEVGIVLDNLLHLPYRSCVEAFGVYKKAAIQASQLSEFYEWCKAMGVCGAYEYPFIDKIPSIQVQALESFLHGMWQMTESSSTTTVSPPSSSQLQSPSSFTESEGHDDTRFKIVPSKGWEKFHEEIEPLLTWFEDDIDDKNNDNVSWEVLLDGYTSLPSFYGNGNEKSRGEEKDCWKFQVYNPIIEGYNPFDQPQNGSLINALVIMTP</sequence>
<dbReference type="GO" id="GO:0030136">
    <property type="term" value="C:clathrin-coated vesicle"/>
    <property type="evidence" value="ECO:0007669"/>
    <property type="project" value="UniProtKB-SubCell"/>
</dbReference>
<name>A0AAN8UQX1_9MAGN</name>
<dbReference type="Proteomes" id="UP001370490">
    <property type="component" value="Unassembled WGS sequence"/>
</dbReference>
<accession>A0AAN8UQX1</accession>
<dbReference type="Gene3D" id="1.20.58.150">
    <property type="entry name" value="ANTH domain"/>
    <property type="match status" value="1"/>
</dbReference>
<evidence type="ECO:0000313" key="8">
    <source>
        <dbReference type="Proteomes" id="UP001370490"/>
    </source>
</evidence>
<evidence type="ECO:0000256" key="3">
    <source>
        <dbReference type="ARBA" id="ARBA00023034"/>
    </source>
</evidence>
<keyword evidence="8" id="KW-1185">Reference proteome</keyword>
<dbReference type="Pfam" id="PF07651">
    <property type="entry name" value="ANTH"/>
    <property type="match status" value="1"/>
</dbReference>
<evidence type="ECO:0000256" key="1">
    <source>
        <dbReference type="ARBA" id="ARBA00004132"/>
    </source>
</evidence>
<dbReference type="GO" id="GO:0048268">
    <property type="term" value="P:clathrin coat assembly"/>
    <property type="evidence" value="ECO:0007669"/>
    <property type="project" value="InterPro"/>
</dbReference>
<protein>
    <submittedName>
        <fullName evidence="7">AP180 N-terminal homology (ANTH) domain</fullName>
    </submittedName>
</protein>
<dbReference type="InterPro" id="IPR008942">
    <property type="entry name" value="ENTH_VHS"/>
</dbReference>
<keyword evidence="3" id="KW-0333">Golgi apparatus</keyword>
<dbReference type="PROSITE" id="PS50942">
    <property type="entry name" value="ENTH"/>
    <property type="match status" value="1"/>
</dbReference>
<dbReference type="PANTHER" id="PTHR22951">
    <property type="entry name" value="CLATHRIN ASSEMBLY PROTEIN"/>
    <property type="match status" value="1"/>
</dbReference>
<reference evidence="7 8" key="1">
    <citation type="submission" date="2023-12" db="EMBL/GenBank/DDBJ databases">
        <title>A high-quality genome assembly for Dillenia turbinata (Dilleniales).</title>
        <authorList>
            <person name="Chanderbali A."/>
        </authorList>
    </citation>
    <scope>NUCLEOTIDE SEQUENCE [LARGE SCALE GENOMIC DNA]</scope>
    <source>
        <strain evidence="7">LSX21</strain>
        <tissue evidence="7">Leaf</tissue>
    </source>
</reference>
<dbReference type="Gene3D" id="1.25.40.90">
    <property type="match status" value="1"/>
</dbReference>
<evidence type="ECO:0000259" key="6">
    <source>
        <dbReference type="PROSITE" id="PS50942"/>
    </source>
</evidence>
<dbReference type="GO" id="GO:0000149">
    <property type="term" value="F:SNARE binding"/>
    <property type="evidence" value="ECO:0007669"/>
    <property type="project" value="TreeGrafter"/>
</dbReference>
<dbReference type="FunFam" id="1.20.58.150:FF:000005">
    <property type="entry name" value="putative clathrin assembly protein At2g25430"/>
    <property type="match status" value="1"/>
</dbReference>
<dbReference type="GO" id="GO:0005545">
    <property type="term" value="F:1-phosphatidylinositol binding"/>
    <property type="evidence" value="ECO:0007669"/>
    <property type="project" value="InterPro"/>
</dbReference>
<dbReference type="SUPFAM" id="SSF48464">
    <property type="entry name" value="ENTH/VHS domain"/>
    <property type="match status" value="1"/>
</dbReference>
<dbReference type="SUPFAM" id="SSF89009">
    <property type="entry name" value="GAT-like domain"/>
    <property type="match status" value="1"/>
</dbReference>
<evidence type="ECO:0000256" key="5">
    <source>
        <dbReference type="SAM" id="MobiDB-lite"/>
    </source>
</evidence>
<dbReference type="GO" id="GO:0032050">
    <property type="term" value="F:clathrin heavy chain binding"/>
    <property type="evidence" value="ECO:0007669"/>
    <property type="project" value="TreeGrafter"/>
</dbReference>
<dbReference type="GO" id="GO:0005546">
    <property type="term" value="F:phosphatidylinositol-4,5-bisphosphate binding"/>
    <property type="evidence" value="ECO:0007669"/>
    <property type="project" value="TreeGrafter"/>
</dbReference>
<dbReference type="InterPro" id="IPR045192">
    <property type="entry name" value="AP180-like"/>
</dbReference>
<dbReference type="EMBL" id="JBAMMX010000019">
    <property type="protein sequence ID" value="KAK6921548.1"/>
    <property type="molecule type" value="Genomic_DNA"/>
</dbReference>
<feature type="region of interest" description="Disordered" evidence="5">
    <location>
        <begin position="315"/>
        <end position="341"/>
    </location>
</feature>
<keyword evidence="4" id="KW-0968">Cytoplasmic vesicle</keyword>
<dbReference type="GO" id="GO:0006900">
    <property type="term" value="P:vesicle budding from membrane"/>
    <property type="evidence" value="ECO:0007669"/>
    <property type="project" value="TreeGrafter"/>
</dbReference>
<organism evidence="7 8">
    <name type="scientific">Dillenia turbinata</name>
    <dbReference type="NCBI Taxonomy" id="194707"/>
    <lineage>
        <taxon>Eukaryota</taxon>
        <taxon>Viridiplantae</taxon>
        <taxon>Streptophyta</taxon>
        <taxon>Embryophyta</taxon>
        <taxon>Tracheophyta</taxon>
        <taxon>Spermatophyta</taxon>
        <taxon>Magnoliopsida</taxon>
        <taxon>eudicotyledons</taxon>
        <taxon>Gunneridae</taxon>
        <taxon>Pentapetalae</taxon>
        <taxon>Dilleniales</taxon>
        <taxon>Dilleniaceae</taxon>
        <taxon>Dillenia</taxon>
    </lineage>
</organism>
<dbReference type="InterPro" id="IPR014712">
    <property type="entry name" value="ANTH_dom_sf"/>
</dbReference>